<dbReference type="OrthoDB" id="428260at2759"/>
<sequence>MGSETFDQRMERACRDREIPGAVLVAGDISGSFRYEKAFGYRSLKDPAKPDPMPLDATMWLASCTKLMGTIAAMQCVERGQLNLDDDITAILPEIGEQKILKGFEQGPDGKDKPILVNRTKVITLRHLLTHSSGLGYDIFNPDLMRYRATEGVSPTLTAVKSMKDSYTFPLLFEPGESWEYSVGIDWAAWAVERVTKMSVPDYMEKHIWGPLGIESMSFHPKTNPACMEKLTDMSERSGGAHHLFGVPADPEGKVSYTDNRVWGLEPDGFASGAGGFGAPLDYQKILQSICANDEKLLKRSTVEEMFKPQLSEASRKIWLARLAIPEVNQTFGGFPAGIRSDWGLGGCLIMEDLPGLTRKGTMTWGGYPNLQWFCDRKAGLSGILGCQTTIPGDLKVIGLYQEWQKELYKKYGKEKL</sequence>
<dbReference type="STRING" id="1745343.A0A2J6Q5R0"/>
<dbReference type="Pfam" id="PF00144">
    <property type="entry name" value="Beta-lactamase"/>
    <property type="match status" value="1"/>
</dbReference>
<dbReference type="AlphaFoldDB" id="A0A2J6Q5R0"/>
<dbReference type="InterPro" id="IPR050789">
    <property type="entry name" value="Diverse_Enzym_Activities"/>
</dbReference>
<dbReference type="PANTHER" id="PTHR43283">
    <property type="entry name" value="BETA-LACTAMASE-RELATED"/>
    <property type="match status" value="1"/>
</dbReference>
<dbReference type="EMBL" id="KZ613480">
    <property type="protein sequence ID" value="PMD21620.1"/>
    <property type="molecule type" value="Genomic_DNA"/>
</dbReference>
<dbReference type="InterPro" id="IPR001466">
    <property type="entry name" value="Beta-lactam-related"/>
</dbReference>
<evidence type="ECO:0000313" key="5">
    <source>
        <dbReference type="Proteomes" id="UP000235672"/>
    </source>
</evidence>
<organism evidence="4 5">
    <name type="scientific">Hyaloscypha hepaticicola</name>
    <dbReference type="NCBI Taxonomy" id="2082293"/>
    <lineage>
        <taxon>Eukaryota</taxon>
        <taxon>Fungi</taxon>
        <taxon>Dikarya</taxon>
        <taxon>Ascomycota</taxon>
        <taxon>Pezizomycotina</taxon>
        <taxon>Leotiomycetes</taxon>
        <taxon>Helotiales</taxon>
        <taxon>Hyaloscyphaceae</taxon>
        <taxon>Hyaloscypha</taxon>
    </lineage>
</organism>
<reference evidence="4 5" key="1">
    <citation type="submission" date="2016-05" db="EMBL/GenBank/DDBJ databases">
        <title>A degradative enzymes factory behind the ericoid mycorrhizal symbiosis.</title>
        <authorList>
            <consortium name="DOE Joint Genome Institute"/>
            <person name="Martino E."/>
            <person name="Morin E."/>
            <person name="Grelet G."/>
            <person name="Kuo A."/>
            <person name="Kohler A."/>
            <person name="Daghino S."/>
            <person name="Barry K."/>
            <person name="Choi C."/>
            <person name="Cichocki N."/>
            <person name="Clum A."/>
            <person name="Copeland A."/>
            <person name="Hainaut M."/>
            <person name="Haridas S."/>
            <person name="Labutti K."/>
            <person name="Lindquist E."/>
            <person name="Lipzen A."/>
            <person name="Khouja H.-R."/>
            <person name="Murat C."/>
            <person name="Ohm R."/>
            <person name="Olson A."/>
            <person name="Spatafora J."/>
            <person name="Veneault-Fourrey C."/>
            <person name="Henrissat B."/>
            <person name="Grigoriev I."/>
            <person name="Martin F."/>
            <person name="Perotto S."/>
        </authorList>
    </citation>
    <scope>NUCLEOTIDE SEQUENCE [LARGE SCALE GENOMIC DNA]</scope>
    <source>
        <strain evidence="4 5">UAMH 7357</strain>
    </source>
</reference>
<comment type="similarity">
    <text evidence="1">Belongs to the class-A beta-lactamase family.</text>
</comment>
<dbReference type="Proteomes" id="UP000235672">
    <property type="component" value="Unassembled WGS sequence"/>
</dbReference>
<name>A0A2J6Q5R0_9HELO</name>
<dbReference type="InterPro" id="IPR012338">
    <property type="entry name" value="Beta-lactam/transpept-like"/>
</dbReference>
<evidence type="ECO:0000259" key="3">
    <source>
        <dbReference type="Pfam" id="PF00144"/>
    </source>
</evidence>
<dbReference type="GO" id="GO:0016787">
    <property type="term" value="F:hydrolase activity"/>
    <property type="evidence" value="ECO:0007669"/>
    <property type="project" value="UniProtKB-KW"/>
</dbReference>
<feature type="domain" description="Beta-lactamase-related" evidence="3">
    <location>
        <begin position="6"/>
        <end position="385"/>
    </location>
</feature>
<dbReference type="SUPFAM" id="SSF56601">
    <property type="entry name" value="beta-lactamase/transpeptidase-like"/>
    <property type="match status" value="1"/>
</dbReference>
<gene>
    <name evidence="4" type="ORF">NA56DRAFT_118087</name>
</gene>
<dbReference type="Gene3D" id="3.40.710.10">
    <property type="entry name" value="DD-peptidase/beta-lactamase superfamily"/>
    <property type="match status" value="1"/>
</dbReference>
<accession>A0A2J6Q5R0</accession>
<protein>
    <submittedName>
        <fullName evidence="4">Beta-lactamase/transpeptidase-like protein</fullName>
    </submittedName>
</protein>
<dbReference type="PANTHER" id="PTHR43283:SF17">
    <property type="entry name" value="(LOVD), PUTATIVE (AFU_ORTHOLOGUE AFUA_5G00920)-RELATED"/>
    <property type="match status" value="1"/>
</dbReference>
<keyword evidence="5" id="KW-1185">Reference proteome</keyword>
<keyword evidence="2" id="KW-0378">Hydrolase</keyword>
<evidence type="ECO:0000256" key="1">
    <source>
        <dbReference type="ARBA" id="ARBA00009009"/>
    </source>
</evidence>
<evidence type="ECO:0000256" key="2">
    <source>
        <dbReference type="ARBA" id="ARBA00022801"/>
    </source>
</evidence>
<evidence type="ECO:0000313" key="4">
    <source>
        <dbReference type="EMBL" id="PMD21620.1"/>
    </source>
</evidence>
<proteinExistence type="inferred from homology"/>